<name>A0A7S0FIH2_9DINO</name>
<keyword evidence="1" id="KW-0732">Signal</keyword>
<evidence type="ECO:0000313" key="2">
    <source>
        <dbReference type="EMBL" id="CAD8361584.1"/>
    </source>
</evidence>
<organism evidence="2">
    <name type="scientific">Pyrodinium bahamense</name>
    <dbReference type="NCBI Taxonomy" id="73915"/>
    <lineage>
        <taxon>Eukaryota</taxon>
        <taxon>Sar</taxon>
        <taxon>Alveolata</taxon>
        <taxon>Dinophyceae</taxon>
        <taxon>Gonyaulacales</taxon>
        <taxon>Pyrocystaceae</taxon>
        <taxon>Pyrodinium</taxon>
    </lineage>
</organism>
<sequence length="294" mass="33423">MPGLTVSRALNVTALAVTSLRVLASANAKDACACLNWKEVYKKDMAMCGEGLEFHIADPSRLGYARREVVNAFAFAGPNFDACQRFFKKLDSDRCANVGPYPKDTTDWHGMTWCYVPKECDDLYGGKRLSENSNGWMDWLASFVNDPRLAKVSEISWRLCRPGKDKQLRDMDVEDLLDLCERQSLSMRFCLKSAYPSEWAFLWPPIHEAWVKRADAYFYQQLPEQLRDAMTKREPIVVDTQWGGFESDLVVIRGNDAFLLQWNPGECGATQYCRKQLEAPIDLHGAQGAPRTEL</sequence>
<dbReference type="AlphaFoldDB" id="A0A7S0FIH2"/>
<evidence type="ECO:0000256" key="1">
    <source>
        <dbReference type="SAM" id="SignalP"/>
    </source>
</evidence>
<accession>A0A7S0FIH2</accession>
<feature type="chain" id="PRO_5031009233" evidence="1">
    <location>
        <begin position="29"/>
        <end position="294"/>
    </location>
</feature>
<protein>
    <submittedName>
        <fullName evidence="2">Uncharacterized protein</fullName>
    </submittedName>
</protein>
<proteinExistence type="predicted"/>
<gene>
    <name evidence="2" type="ORF">PBAH0796_LOCUS15450</name>
</gene>
<dbReference type="EMBL" id="HBEG01025400">
    <property type="protein sequence ID" value="CAD8361584.1"/>
    <property type="molecule type" value="Transcribed_RNA"/>
</dbReference>
<reference evidence="2" key="1">
    <citation type="submission" date="2021-01" db="EMBL/GenBank/DDBJ databases">
        <authorList>
            <person name="Corre E."/>
            <person name="Pelletier E."/>
            <person name="Niang G."/>
            <person name="Scheremetjew M."/>
            <person name="Finn R."/>
            <person name="Kale V."/>
            <person name="Holt S."/>
            <person name="Cochrane G."/>
            <person name="Meng A."/>
            <person name="Brown T."/>
            <person name="Cohen L."/>
        </authorList>
    </citation>
    <scope>NUCLEOTIDE SEQUENCE</scope>
    <source>
        <strain evidence="2">Pbaha01</strain>
    </source>
</reference>
<feature type="signal peptide" evidence="1">
    <location>
        <begin position="1"/>
        <end position="28"/>
    </location>
</feature>